<dbReference type="Pfam" id="PF00300">
    <property type="entry name" value="His_Phos_1"/>
    <property type="match status" value="1"/>
</dbReference>
<keyword evidence="3" id="KW-1185">Reference proteome</keyword>
<gene>
    <name evidence="2" type="ORF">QQ055_09385</name>
</gene>
<dbReference type="RefSeq" id="WP_284474474.1">
    <property type="nucleotide sequence ID" value="NZ_JASVEJ010000036.1"/>
</dbReference>
<dbReference type="InterPro" id="IPR000836">
    <property type="entry name" value="PRTase_dom"/>
</dbReference>
<dbReference type="InterPro" id="IPR013078">
    <property type="entry name" value="His_Pase_superF_clade-1"/>
</dbReference>
<dbReference type="Proteomes" id="UP001230986">
    <property type="component" value="Unassembled WGS sequence"/>
</dbReference>
<comment type="caution">
    <text evidence="2">The sequence shown here is derived from an EMBL/GenBank/DDBJ whole genome shotgun (WGS) entry which is preliminary data.</text>
</comment>
<dbReference type="CDD" id="cd06223">
    <property type="entry name" value="PRTases_typeI"/>
    <property type="match status" value="1"/>
</dbReference>
<evidence type="ECO:0000256" key="1">
    <source>
        <dbReference type="ARBA" id="ARBA00008007"/>
    </source>
</evidence>
<dbReference type="Gene3D" id="3.40.50.2020">
    <property type="match status" value="1"/>
</dbReference>
<dbReference type="EMBL" id="JASVEJ010000036">
    <property type="protein sequence ID" value="MDL5057663.1"/>
    <property type="molecule type" value="Genomic_DNA"/>
</dbReference>
<dbReference type="InterPro" id="IPR051910">
    <property type="entry name" value="ComF/GntX_DNA_util-trans"/>
</dbReference>
<organism evidence="2 3">
    <name type="scientific">Geitlerinema calcuttense NRMC-F 0142</name>
    <dbReference type="NCBI Taxonomy" id="2922238"/>
    <lineage>
        <taxon>Bacteria</taxon>
        <taxon>Bacillati</taxon>
        <taxon>Cyanobacteriota</taxon>
        <taxon>Cyanophyceae</taxon>
        <taxon>Geitlerinematales</taxon>
        <taxon>Geitlerinemataceae</taxon>
        <taxon>Geitlerinema</taxon>
    </lineage>
</organism>
<dbReference type="SUPFAM" id="SSF53271">
    <property type="entry name" value="PRTase-like"/>
    <property type="match status" value="1"/>
</dbReference>
<protein>
    <submittedName>
        <fullName evidence="2">ComF family protein</fullName>
    </submittedName>
</protein>
<reference evidence="2 3" key="1">
    <citation type="submission" date="2023-06" db="EMBL/GenBank/DDBJ databases">
        <title>Whole genome sequence of Oscillatoria calcuttensis NRMC-F 0142.</title>
        <authorList>
            <person name="Shakena Fathima T."/>
            <person name="Muralitharan G."/>
            <person name="Thajuddin N."/>
        </authorList>
    </citation>
    <scope>NUCLEOTIDE SEQUENCE [LARGE SCALE GENOMIC DNA]</scope>
    <source>
        <strain evidence="2 3">NRMC-F 0142</strain>
    </source>
</reference>
<dbReference type="InterPro" id="IPR029057">
    <property type="entry name" value="PRTase-like"/>
</dbReference>
<comment type="similarity">
    <text evidence="1">Belongs to the ComF/GntX family.</text>
</comment>
<accession>A0ABT7M085</accession>
<proteinExistence type="inferred from homology"/>
<evidence type="ECO:0000313" key="2">
    <source>
        <dbReference type="EMBL" id="MDL5057663.1"/>
    </source>
</evidence>
<dbReference type="PANTHER" id="PTHR47505:SF1">
    <property type="entry name" value="DNA UTILIZATION PROTEIN YHGH"/>
    <property type="match status" value="1"/>
</dbReference>
<evidence type="ECO:0000313" key="3">
    <source>
        <dbReference type="Proteomes" id="UP001230986"/>
    </source>
</evidence>
<dbReference type="PANTHER" id="PTHR47505">
    <property type="entry name" value="DNA UTILIZATION PROTEIN YHGH"/>
    <property type="match status" value="1"/>
</dbReference>
<sequence>MSMGRWQLIGKAWSGLFLKSSCPLCDRPTEGQLCAACLKSLRRCQLADPQRLWQAEFPVFAWGTYGGLLKRAIAVLKYENQPQLARVLGTELAQAWLASGISYPRGTGVVPIPLHETKLKQRGYNQAQLLAEQFCEISGLRLYSSGLKRVRQTQAQFGLSSSARSLNLTEAFVVGNLKRNSPILLLDDIYTTGATARSAAQTLQQQGISVLGIGAIALAGQS</sequence>
<name>A0ABT7M085_9CYAN</name>